<keyword evidence="3" id="KW-1185">Reference proteome</keyword>
<evidence type="ECO:0000313" key="3">
    <source>
        <dbReference type="Proteomes" id="UP001221757"/>
    </source>
</evidence>
<accession>A0AAD7GCF0</accession>
<name>A0AAD7GCF0_MYCRO</name>
<reference evidence="2" key="1">
    <citation type="submission" date="2023-03" db="EMBL/GenBank/DDBJ databases">
        <title>Massive genome expansion in bonnet fungi (Mycena s.s.) driven by repeated elements and novel gene families across ecological guilds.</title>
        <authorList>
            <consortium name="Lawrence Berkeley National Laboratory"/>
            <person name="Harder C.B."/>
            <person name="Miyauchi S."/>
            <person name="Viragh M."/>
            <person name="Kuo A."/>
            <person name="Thoen E."/>
            <person name="Andreopoulos B."/>
            <person name="Lu D."/>
            <person name="Skrede I."/>
            <person name="Drula E."/>
            <person name="Henrissat B."/>
            <person name="Morin E."/>
            <person name="Kohler A."/>
            <person name="Barry K."/>
            <person name="LaButti K."/>
            <person name="Morin E."/>
            <person name="Salamov A."/>
            <person name="Lipzen A."/>
            <person name="Mereny Z."/>
            <person name="Hegedus B."/>
            <person name="Baldrian P."/>
            <person name="Stursova M."/>
            <person name="Weitz H."/>
            <person name="Taylor A."/>
            <person name="Grigoriev I.V."/>
            <person name="Nagy L.G."/>
            <person name="Martin F."/>
            <person name="Kauserud H."/>
        </authorList>
    </citation>
    <scope>NUCLEOTIDE SEQUENCE</scope>
    <source>
        <strain evidence="2">CBHHK067</strain>
    </source>
</reference>
<feature type="region of interest" description="Disordered" evidence="1">
    <location>
        <begin position="307"/>
        <end position="363"/>
    </location>
</feature>
<evidence type="ECO:0000256" key="1">
    <source>
        <dbReference type="SAM" id="MobiDB-lite"/>
    </source>
</evidence>
<evidence type="ECO:0000313" key="2">
    <source>
        <dbReference type="EMBL" id="KAJ7687871.1"/>
    </source>
</evidence>
<dbReference type="Proteomes" id="UP001221757">
    <property type="component" value="Unassembled WGS sequence"/>
</dbReference>
<organism evidence="2 3">
    <name type="scientific">Mycena rosella</name>
    <name type="common">Pink bonnet</name>
    <name type="synonym">Agaricus rosellus</name>
    <dbReference type="NCBI Taxonomy" id="1033263"/>
    <lineage>
        <taxon>Eukaryota</taxon>
        <taxon>Fungi</taxon>
        <taxon>Dikarya</taxon>
        <taxon>Basidiomycota</taxon>
        <taxon>Agaricomycotina</taxon>
        <taxon>Agaricomycetes</taxon>
        <taxon>Agaricomycetidae</taxon>
        <taxon>Agaricales</taxon>
        <taxon>Marasmiineae</taxon>
        <taxon>Mycenaceae</taxon>
        <taxon>Mycena</taxon>
    </lineage>
</organism>
<sequence>MSTIVAGDIGCRGQLRCQHDSSCLTGADCGLGTTKAAHAGDMCFGSEANCGGCTKDLSIVYTGLRAVRGVERAGPVGMLHQSPGVARKPTVEDGGGRRAPIFSESVLSSNTHLMAYSSFVPLSTCKTHDIPPFPIMSRRHVYSMKKPIYNEGPSLLLLLLPAALGQTATAAPQAGSGLALLLEVNLELIVLELVGVCLSFHVCARDAGCANMVWEGLDVGQGCGSGHWGHRRGRRGHLHRGSFVRGRSSWNEGGPADIVAGNEGGSRVQSGGWWHREYGRLQARLLNTDRGRSAGVAVLSGCREGVRASPDEDGVGGQHQIASARRGRQRRWGPGHSSCDEGGGGRRARTAPPGEVESEPKKGEGWRSALLIRSSSTLPCPLRIASHPYEIPIPHSLFPQHTSYEDVGAVVQDVGNIWAGGIRVRLLGLGLLAANTEWRGGQLDQWSAATRRRQQELSRCLVGCCLHRRPRSAEGIGLVPSLGMFGRSAVFEVLKKSRRGHVPGGVEQS</sequence>
<proteinExistence type="predicted"/>
<comment type="caution">
    <text evidence="2">The sequence shown here is derived from an EMBL/GenBank/DDBJ whole genome shotgun (WGS) entry which is preliminary data.</text>
</comment>
<dbReference type="EMBL" id="JARKIE010000084">
    <property type="protein sequence ID" value="KAJ7687871.1"/>
    <property type="molecule type" value="Genomic_DNA"/>
</dbReference>
<gene>
    <name evidence="2" type="ORF">B0H17DRAFT_1136035</name>
</gene>
<protein>
    <submittedName>
        <fullName evidence="2">Uncharacterized protein</fullName>
    </submittedName>
</protein>
<dbReference type="AlphaFoldDB" id="A0AAD7GCF0"/>